<feature type="compositionally biased region" description="Basic and acidic residues" evidence="1">
    <location>
        <begin position="122"/>
        <end position="137"/>
    </location>
</feature>
<dbReference type="SUPFAM" id="SSF54928">
    <property type="entry name" value="RNA-binding domain, RBD"/>
    <property type="match status" value="1"/>
</dbReference>
<dbReference type="VEuPathDB" id="ToxoDB:ETH2_1154500"/>
<dbReference type="CDD" id="cd00590">
    <property type="entry name" value="RRM_SF"/>
    <property type="match status" value="1"/>
</dbReference>
<dbReference type="VEuPathDB" id="ToxoDB:ETH_00000280"/>
<dbReference type="OrthoDB" id="347136at2759"/>
<dbReference type="RefSeq" id="XP_013229844.1">
    <property type="nucleotide sequence ID" value="XM_013374390.1"/>
</dbReference>
<feature type="region of interest" description="Disordered" evidence="1">
    <location>
        <begin position="91"/>
        <end position="137"/>
    </location>
</feature>
<feature type="compositionally biased region" description="Low complexity" evidence="1">
    <location>
        <begin position="101"/>
        <end position="119"/>
    </location>
</feature>
<dbReference type="GO" id="GO:0003676">
    <property type="term" value="F:nucleic acid binding"/>
    <property type="evidence" value="ECO:0007669"/>
    <property type="project" value="InterPro"/>
</dbReference>
<organism evidence="2 3">
    <name type="scientific">Eimeria tenella</name>
    <name type="common">Coccidian parasite</name>
    <dbReference type="NCBI Taxonomy" id="5802"/>
    <lineage>
        <taxon>Eukaryota</taxon>
        <taxon>Sar</taxon>
        <taxon>Alveolata</taxon>
        <taxon>Apicomplexa</taxon>
        <taxon>Conoidasida</taxon>
        <taxon>Coccidia</taxon>
        <taxon>Eucoccidiorida</taxon>
        <taxon>Eimeriorina</taxon>
        <taxon>Eimeriidae</taxon>
        <taxon>Eimeria</taxon>
    </lineage>
</organism>
<dbReference type="AlphaFoldDB" id="U6KRV6"/>
<dbReference type="EMBL" id="HG674135">
    <property type="protein sequence ID" value="CDJ39089.1"/>
    <property type="molecule type" value="Genomic_DNA"/>
</dbReference>
<reference evidence="2" key="2">
    <citation type="submission" date="2013-10" db="EMBL/GenBank/DDBJ databases">
        <authorList>
            <person name="Aslett M."/>
        </authorList>
    </citation>
    <scope>NUCLEOTIDE SEQUENCE [LARGE SCALE GENOMIC DNA]</scope>
    <source>
        <strain evidence="2">Houghton</strain>
    </source>
</reference>
<name>U6KRV6_EIMTE</name>
<gene>
    <name evidence="2" type="ORF">ETH_00000280</name>
</gene>
<keyword evidence="3" id="KW-1185">Reference proteome</keyword>
<dbReference type="Proteomes" id="UP000030747">
    <property type="component" value="Unassembled WGS sequence"/>
</dbReference>
<evidence type="ECO:0008006" key="4">
    <source>
        <dbReference type="Google" id="ProtNLM"/>
    </source>
</evidence>
<proteinExistence type="predicted"/>
<sequence length="137" mass="14587">MAANSFYTMRPVIPQTRTDTASRVTIKNIPMGVTEAQLKANLAQHGDIRIHMFVPGTEYGSGWAWVSCEQQQDVQRLLACAAERREQAAAALREQQKQHKAAAGPAAAAAAADEAAAAETADDAKSSDCSDEARSDA</sequence>
<evidence type="ECO:0000313" key="3">
    <source>
        <dbReference type="Proteomes" id="UP000030747"/>
    </source>
</evidence>
<evidence type="ECO:0000256" key="1">
    <source>
        <dbReference type="SAM" id="MobiDB-lite"/>
    </source>
</evidence>
<accession>U6KRV6</accession>
<dbReference type="InterPro" id="IPR012677">
    <property type="entry name" value="Nucleotide-bd_a/b_plait_sf"/>
</dbReference>
<reference evidence="2" key="1">
    <citation type="submission" date="2013-10" db="EMBL/GenBank/DDBJ databases">
        <title>Genomic analysis of the causative agents of coccidiosis in chickens.</title>
        <authorList>
            <person name="Reid A.J."/>
            <person name="Blake D."/>
            <person name="Billington K."/>
            <person name="Browne H."/>
            <person name="Dunn M."/>
            <person name="Hung S."/>
            <person name="Kawahara F."/>
            <person name="Miranda-Saavedra D."/>
            <person name="Mourier T."/>
            <person name="Nagra H."/>
            <person name="Otto T.D."/>
            <person name="Rawlings N."/>
            <person name="Sanchez A."/>
            <person name="Sanders M."/>
            <person name="Subramaniam C."/>
            <person name="Tay Y."/>
            <person name="Dear P."/>
            <person name="Doerig C."/>
            <person name="Gruber A."/>
            <person name="Parkinson J."/>
            <person name="Shirley M."/>
            <person name="Wan K.L."/>
            <person name="Berriman M."/>
            <person name="Tomley F."/>
            <person name="Pain A."/>
        </authorList>
    </citation>
    <scope>NUCLEOTIDE SEQUENCE [LARGE SCALE GENOMIC DNA]</scope>
    <source>
        <strain evidence="2">Houghton</strain>
    </source>
</reference>
<dbReference type="Gene3D" id="3.30.70.330">
    <property type="match status" value="1"/>
</dbReference>
<dbReference type="InterPro" id="IPR035979">
    <property type="entry name" value="RBD_domain_sf"/>
</dbReference>
<protein>
    <recommendedName>
        <fullName evidence="4">RRM domain-containing protein</fullName>
    </recommendedName>
</protein>
<evidence type="ECO:0000313" key="2">
    <source>
        <dbReference type="EMBL" id="CDJ39089.1"/>
    </source>
</evidence>
<dbReference type="GeneID" id="25249283"/>